<name>T1E9M4_ANOAQ</name>
<evidence type="ECO:0000313" key="2">
    <source>
        <dbReference type="EMBL" id="JAB00379.1"/>
    </source>
</evidence>
<accession>T1E9M4</accession>
<organism evidence="2">
    <name type="scientific">Anopheles aquasalis</name>
    <name type="common">Malaria mosquito</name>
    <dbReference type="NCBI Taxonomy" id="42839"/>
    <lineage>
        <taxon>Eukaryota</taxon>
        <taxon>Metazoa</taxon>
        <taxon>Ecdysozoa</taxon>
        <taxon>Arthropoda</taxon>
        <taxon>Hexapoda</taxon>
        <taxon>Insecta</taxon>
        <taxon>Pterygota</taxon>
        <taxon>Neoptera</taxon>
        <taxon>Endopterygota</taxon>
        <taxon>Diptera</taxon>
        <taxon>Nematocera</taxon>
        <taxon>Culicoidea</taxon>
        <taxon>Culicidae</taxon>
        <taxon>Anophelinae</taxon>
        <taxon>Anopheles</taxon>
    </lineage>
</organism>
<sequence length="77" mass="8642">CCYWCCCCCCCYWCCCCCCCCCCCYCSRLCTLVLVCLHFKQGEGAFHLAPCVFFPSGGGRRDDLLLPPLVARYRTDA</sequence>
<keyword evidence="1" id="KW-0732">Signal</keyword>
<feature type="signal peptide" evidence="1">
    <location>
        <begin position="1"/>
        <end position="17"/>
    </location>
</feature>
<protein>
    <submittedName>
        <fullName evidence="2">Putative secreted protein</fullName>
    </submittedName>
</protein>
<evidence type="ECO:0000256" key="1">
    <source>
        <dbReference type="SAM" id="SignalP"/>
    </source>
</evidence>
<proteinExistence type="evidence at transcript level"/>
<dbReference type="EMBL" id="GAMD01001212">
    <property type="protein sequence ID" value="JAB00379.1"/>
    <property type="molecule type" value="mRNA"/>
</dbReference>
<feature type="chain" id="PRO_5004575338" evidence="1">
    <location>
        <begin position="18"/>
        <end position="77"/>
    </location>
</feature>
<reference evidence="2" key="1">
    <citation type="submission" date="2013-07" db="EMBL/GenBank/DDBJ databases">
        <title>Transcriptome sequencing and developmental regulation of gene expression in Anopheles aquasalis.</title>
        <authorList>
            <consortium name="Brazilian Malaria Network (MCT/CNPq/MS/SCTIE/DECIT/PRONEX 555648/2009-5) and Research Network on Bioactive Molecules from Arthropod Vectors (NAP-MOBIARVE"/>
            <consortium name="University of Sao Paulo)"/>
            <person name="Marinotti O."/>
            <person name="Ribeiro J.M.C."/>
            <person name="Costa-da-Silva A.L."/>
            <person name="Silva M.C.P."/>
            <person name="Lopes A.R."/>
            <person name="Barros M.S."/>
            <person name="Sa-Nunes A."/>
            <person name="Konjin B.B."/>
            <person name="Carvalho E."/>
            <person name="Suesdek L."/>
            <person name="Silva-Neto M.A.C."/>
            <person name="Capurro M.L."/>
        </authorList>
    </citation>
    <scope>NUCLEOTIDE SEQUENCE</scope>
    <source>
        <tissue evidence="2">Whole body</tissue>
    </source>
</reference>
<dbReference type="AlphaFoldDB" id="T1E9M4"/>
<feature type="non-terminal residue" evidence="2">
    <location>
        <position position="1"/>
    </location>
</feature>